<gene>
    <name evidence="2" type="ORF">BRAPAZ1V2_A03P53860.2</name>
</gene>
<evidence type="ECO:0000256" key="1">
    <source>
        <dbReference type="SAM" id="MobiDB-lite"/>
    </source>
</evidence>
<dbReference type="EMBL" id="LS974619">
    <property type="protein sequence ID" value="CAG7884043.1"/>
    <property type="molecule type" value="Genomic_DNA"/>
</dbReference>
<accession>A0A8D9GNJ5</accession>
<feature type="region of interest" description="Disordered" evidence="1">
    <location>
        <begin position="53"/>
        <end position="94"/>
    </location>
</feature>
<dbReference type="AlphaFoldDB" id="A0A8D9GNJ5"/>
<evidence type="ECO:0000313" key="3">
    <source>
        <dbReference type="Proteomes" id="UP000694005"/>
    </source>
</evidence>
<reference evidence="2 3" key="1">
    <citation type="submission" date="2021-07" db="EMBL/GenBank/DDBJ databases">
        <authorList>
            <consortium name="Genoscope - CEA"/>
            <person name="William W."/>
        </authorList>
    </citation>
    <scope>NUCLEOTIDE SEQUENCE [LARGE SCALE GENOMIC DNA]</scope>
</reference>
<feature type="compositionally biased region" description="Polar residues" evidence="1">
    <location>
        <begin position="76"/>
        <end position="86"/>
    </location>
</feature>
<name>A0A8D9GNJ5_BRACM</name>
<dbReference type="Gramene" id="A03p53860.2_BraZ1">
    <property type="protein sequence ID" value="A03p53860.2_BraZ1.CDS"/>
    <property type="gene ID" value="A03g53860.2_BraZ1"/>
</dbReference>
<dbReference type="Proteomes" id="UP000694005">
    <property type="component" value="Chromosome A03"/>
</dbReference>
<protein>
    <submittedName>
        <fullName evidence="2">Uncharacterized protein</fullName>
    </submittedName>
</protein>
<sequence length="94" mass="10446">MCVDIDKSVVDRQSELRTKINREHVDVDGRERCDLHWNSEPAEDLMNQRTQAISDQANQGGGCDGLDGRDDESEASQHLGSRTATTADPELDMC</sequence>
<organism evidence="2 3">
    <name type="scientific">Brassica campestris</name>
    <name type="common">Field mustard</name>
    <dbReference type="NCBI Taxonomy" id="3711"/>
    <lineage>
        <taxon>Eukaryota</taxon>
        <taxon>Viridiplantae</taxon>
        <taxon>Streptophyta</taxon>
        <taxon>Embryophyta</taxon>
        <taxon>Tracheophyta</taxon>
        <taxon>Spermatophyta</taxon>
        <taxon>Magnoliopsida</taxon>
        <taxon>eudicotyledons</taxon>
        <taxon>Gunneridae</taxon>
        <taxon>Pentapetalae</taxon>
        <taxon>rosids</taxon>
        <taxon>malvids</taxon>
        <taxon>Brassicales</taxon>
        <taxon>Brassicaceae</taxon>
        <taxon>Brassiceae</taxon>
        <taxon>Brassica</taxon>
    </lineage>
</organism>
<proteinExistence type="predicted"/>
<evidence type="ECO:0000313" key="2">
    <source>
        <dbReference type="EMBL" id="CAG7884043.1"/>
    </source>
</evidence>